<evidence type="ECO:0000259" key="4">
    <source>
        <dbReference type="Pfam" id="PF14571"/>
    </source>
</evidence>
<sequence>MDSDLWISRLAAAKRHYSIQHQDNFQSGRLSIDEFEEEEEDVRPDFPCPYCYEDHDITSLCSQLEEEHAFESKAAVCPICTMKVTKDMLNHIIFRHGRVFKLQRHGRLGRFGIPSSHTLSPLGRDLYESHLQVLLGSAGHGSNHKDESNIAADPFLSTLVMNFPTSGADEASKPSPDENSYRKKESNFPYSKSSLNSSSSSSACEQEEQRQKQATGRADFVQDLLVATLFGD</sequence>
<dbReference type="EMBL" id="CP097502">
    <property type="protein sequence ID" value="URD76377.1"/>
    <property type="molecule type" value="Genomic_DNA"/>
</dbReference>
<evidence type="ECO:0000313" key="6">
    <source>
        <dbReference type="Proteomes" id="UP001055439"/>
    </source>
</evidence>
<protein>
    <recommendedName>
        <fullName evidence="7">Protein DEHYDRATION-INDUCED 19 homolog 4-like</fullName>
    </recommendedName>
</protein>
<organism evidence="5 6">
    <name type="scientific">Musa troglodytarum</name>
    <name type="common">fe'i banana</name>
    <dbReference type="NCBI Taxonomy" id="320322"/>
    <lineage>
        <taxon>Eukaryota</taxon>
        <taxon>Viridiplantae</taxon>
        <taxon>Streptophyta</taxon>
        <taxon>Embryophyta</taxon>
        <taxon>Tracheophyta</taxon>
        <taxon>Spermatophyta</taxon>
        <taxon>Magnoliopsida</taxon>
        <taxon>Liliopsida</taxon>
        <taxon>Zingiberales</taxon>
        <taxon>Musaceae</taxon>
        <taxon>Musa</taxon>
    </lineage>
</organism>
<keyword evidence="6" id="KW-1185">Reference proteome</keyword>
<accession>A0A9E7JCS0</accession>
<dbReference type="Proteomes" id="UP001055439">
    <property type="component" value="Chromosome 1"/>
</dbReference>
<evidence type="ECO:0000256" key="1">
    <source>
        <dbReference type="ARBA" id="ARBA00007109"/>
    </source>
</evidence>
<evidence type="ECO:0000259" key="3">
    <source>
        <dbReference type="Pfam" id="PF05605"/>
    </source>
</evidence>
<dbReference type="PANTHER" id="PTHR31875">
    <property type="entry name" value="PROTEIN DEHYDRATION-INDUCED 19"/>
    <property type="match status" value="1"/>
</dbReference>
<evidence type="ECO:0008006" key="7">
    <source>
        <dbReference type="Google" id="ProtNLM"/>
    </source>
</evidence>
<dbReference type="InterPro" id="IPR008598">
    <property type="entry name" value="Di19_Zn-bd"/>
</dbReference>
<comment type="similarity">
    <text evidence="1">Belongs to the Di19 family.</text>
</comment>
<gene>
    <name evidence="5" type="ORF">MUK42_08234</name>
</gene>
<feature type="region of interest" description="Disordered" evidence="2">
    <location>
        <begin position="166"/>
        <end position="216"/>
    </location>
</feature>
<feature type="compositionally biased region" description="Low complexity" evidence="2">
    <location>
        <begin position="191"/>
        <end position="202"/>
    </location>
</feature>
<dbReference type="Pfam" id="PF05605">
    <property type="entry name" value="zf-Di19"/>
    <property type="match status" value="1"/>
</dbReference>
<dbReference type="InterPro" id="IPR033347">
    <property type="entry name" value="Di19"/>
</dbReference>
<dbReference type="OrthoDB" id="7873042at2759"/>
<reference evidence="5" key="1">
    <citation type="submission" date="2022-05" db="EMBL/GenBank/DDBJ databases">
        <title>The Musa troglodytarum L. genome provides insights into the mechanism of non-climacteric behaviour and enrichment of carotenoids.</title>
        <authorList>
            <person name="Wang J."/>
        </authorList>
    </citation>
    <scope>NUCLEOTIDE SEQUENCE</scope>
    <source>
        <tissue evidence="5">Leaf</tissue>
    </source>
</reference>
<evidence type="ECO:0000256" key="2">
    <source>
        <dbReference type="SAM" id="MobiDB-lite"/>
    </source>
</evidence>
<proteinExistence type="inferred from homology"/>
<dbReference type="EMBL" id="CP097502">
    <property type="protein sequence ID" value="URD76378.1"/>
    <property type="molecule type" value="Genomic_DNA"/>
</dbReference>
<dbReference type="Pfam" id="PF14571">
    <property type="entry name" value="Di19_C"/>
    <property type="match status" value="1"/>
</dbReference>
<feature type="domain" description="Di19 zinc-binding" evidence="3">
    <location>
        <begin position="45"/>
        <end position="97"/>
    </location>
</feature>
<dbReference type="PANTHER" id="PTHR31875:SF6">
    <property type="entry name" value="PROTEIN DEHYDRATION-INDUCED 19"/>
    <property type="match status" value="1"/>
</dbReference>
<feature type="compositionally biased region" description="Basic and acidic residues" evidence="2">
    <location>
        <begin position="170"/>
        <end position="186"/>
    </location>
</feature>
<evidence type="ECO:0000313" key="5">
    <source>
        <dbReference type="EMBL" id="URD76378.1"/>
    </source>
</evidence>
<feature type="domain" description="Di19 C-terminal" evidence="4">
    <location>
        <begin position="119"/>
        <end position="229"/>
    </location>
</feature>
<name>A0A9E7JCS0_9LILI</name>
<dbReference type="InterPro" id="IPR027935">
    <property type="entry name" value="Di19_C"/>
</dbReference>
<dbReference type="AlphaFoldDB" id="A0A9E7JCS0"/>